<dbReference type="Proteomes" id="UP000039660">
    <property type="component" value="Unassembled WGS sequence"/>
</dbReference>
<organism evidence="1 2">
    <name type="scientific">Neorhizobium galegae bv. officinalis</name>
    <dbReference type="NCBI Taxonomy" id="323656"/>
    <lineage>
        <taxon>Bacteria</taxon>
        <taxon>Pseudomonadati</taxon>
        <taxon>Pseudomonadota</taxon>
        <taxon>Alphaproteobacteria</taxon>
        <taxon>Hyphomicrobiales</taxon>
        <taxon>Rhizobiaceae</taxon>
        <taxon>Rhizobium/Agrobacterium group</taxon>
        <taxon>Neorhizobium</taxon>
    </lineage>
</organism>
<accession>A0A0T7GYF3</accession>
<sequence length="58" mass="6451">MAITAASIYQIFWEKWCPVPAQESNITTFHCVSAQSRNLEPQASSLFVLVSSAIVHNQ</sequence>
<gene>
    <name evidence="1" type="ORF">NGAL_HAMBI1189_43940</name>
</gene>
<evidence type="ECO:0000313" key="2">
    <source>
        <dbReference type="Proteomes" id="UP000039660"/>
    </source>
</evidence>
<dbReference type="EMBL" id="CCRK01000012">
    <property type="protein sequence ID" value="CDZ52275.1"/>
    <property type="molecule type" value="Genomic_DNA"/>
</dbReference>
<protein>
    <submittedName>
        <fullName evidence="1">Uncharacterized protein</fullName>
    </submittedName>
</protein>
<evidence type="ECO:0000313" key="1">
    <source>
        <dbReference type="EMBL" id="CDZ52275.1"/>
    </source>
</evidence>
<reference evidence="1 2" key="1">
    <citation type="submission" date="2014-08" db="EMBL/GenBank/DDBJ databases">
        <authorList>
            <person name="Chen Y.-H."/>
        </authorList>
    </citation>
    <scope>NUCLEOTIDE SEQUENCE [LARGE SCALE GENOMIC DNA]</scope>
</reference>
<proteinExistence type="predicted"/>
<name>A0A0T7GYF3_NEOGA</name>
<dbReference type="AlphaFoldDB" id="A0A0T7GYF3"/>